<evidence type="ECO:0000313" key="1">
    <source>
        <dbReference type="EMBL" id="AEM68907.1"/>
    </source>
</evidence>
<dbReference type="KEGG" id="mpf:MPUT_0552"/>
<gene>
    <name evidence="1" type="ordered locus">MPUT_0552</name>
</gene>
<accession>A0A7U4E9J0</accession>
<organism evidence="1 2">
    <name type="scientific">Mycoplasma putrefaciens (strain ATCC 15718 / NCTC 10155 / C30 KS-1 / KS-1)</name>
    <dbReference type="NCBI Taxonomy" id="743965"/>
    <lineage>
        <taxon>Bacteria</taxon>
        <taxon>Bacillati</taxon>
        <taxon>Mycoplasmatota</taxon>
        <taxon>Mollicutes</taxon>
        <taxon>Mycoplasmataceae</taxon>
        <taxon>Mycoplasma</taxon>
    </lineage>
</organism>
<protein>
    <submittedName>
        <fullName evidence="1">Uncharacterized protein</fullName>
    </submittedName>
</protein>
<dbReference type="RefSeq" id="WP_014035262.1">
    <property type="nucleotide sequence ID" value="NC_015946.1"/>
</dbReference>
<dbReference type="NCBIfam" id="TIGR04512">
    <property type="entry name" value="Mycopla_NOT_gsn"/>
    <property type="match status" value="1"/>
</dbReference>
<name>A0A7U4E9J0_MYCPK</name>
<reference evidence="1 2" key="1">
    <citation type="journal article" date="2011" name="J. Bacteriol.">
        <title>Genome Sequence of Mycoplasma putrefaciens Type Strain KS1.</title>
        <authorList>
            <person name="Calcutt M.J."/>
            <person name="Foecking M.F."/>
        </authorList>
    </citation>
    <scope>NUCLEOTIDE SEQUENCE [LARGE SCALE GENOMIC DNA]</scope>
    <source>
        <strain evidence="2">ATCC 15718 / NCTC 10155 / C30 KS-1 / KS-1</strain>
    </source>
</reference>
<proteinExistence type="predicted"/>
<dbReference type="EMBL" id="CP003021">
    <property type="protein sequence ID" value="AEM68907.1"/>
    <property type="molecule type" value="Genomic_DNA"/>
</dbReference>
<evidence type="ECO:0000313" key="2">
    <source>
        <dbReference type="Proteomes" id="UP000008907"/>
    </source>
</evidence>
<dbReference type="InterPro" id="IPR030962">
    <property type="entry name" value="Mycopla_NOT_gsn"/>
</dbReference>
<dbReference type="AlphaFoldDB" id="A0A7U4E9J0"/>
<sequence>MIKKLKPYRKWYIPILLLLVVLGAFVGFISSYAESKTHDFMTNIKNYVQLSSYAVRGKILKDQEGVNDDYVNQTLANKRITDEFNDGFIWKPNNTDPKNDDTISSLLQTYFGKSTDLFTDNIKYLDKKDNKLKNIQNTNSANIVPENINNFIGVINSAKKFISGLSSSTVNLGLNLLQKNFLKDQQVVDSIKQNPIVKKFISYVEKNQTKFANIANLLISSSNIDNDASFYQNLTVRQLFNKQLNHISEVITGRKILNHNQDNLPDDLIQYFLNEIITIIKTEFAQKKDIIEKFKSVWNSIKAKFDFKKWKDQLIPALIRYLKTELFFATYYVVNPNLTINQLLDQSASAEQFKALTTGSLDLGVILKGLSLVFQNQEWGNRFLDFIFKKVDPSKIYFTLEDQPANIGTGNLLFDILNAVQASLLSITGILDFVIPKIEEYIKQNTDKVKELIIKNLTDLLEKFIPGGNNNNGNAKKLRWQTPKFNNNELEFKIEYNTISIFRKLWANVAHGHINFFDNNGLISNLIRGLKDITLASSELLATVSNYLKHIFYRDKERDFDFKKAFTSLSNLLKISNDLFEEQYINQNSRNLVIFIGLGPGDIAKIHSIYDIINLPNARVFTVPIIGNLIKGFVGKYLEPFNNAHNELKKYGFITDTKEFRKQFPEYILKAAEFVGSYYEKNNGIPKYDLVENLYTENGNFATDFTKKWANFFVPDVNDTNNPLLPIVKAILRDPINGEKERIKTLADVKNEIANSGAKLISDDAFYKNFVTLSNTVIPMNRLAKVLGLKQLRDIKLGLLFDQIGETILDHNKKHPDKIIAFNIAAIGHILKSLTIKVTAKSEGVIKVNDKNIISTIFESLDSVDNKDKDPAAIPKNSYFLWDSVEMKLDGKSITNGAIPIKKIDNLVSPLTILLGILKIGNNQAKYISGSIIHSLSTLIGGLDAKDPLYNLSLENKNSTLFIFDAWEATLQARQKELDKIEYQQAGQYYVSSSWKIKIISHTDNQIKYQLTRTHTSNNDYVKKIGKKFEVMLTKQPDNHSYWTINQVLALDYQQ</sequence>
<dbReference type="Proteomes" id="UP000008907">
    <property type="component" value="Chromosome"/>
</dbReference>